<dbReference type="Gene3D" id="2.60.40.680">
    <property type="match status" value="1"/>
</dbReference>
<dbReference type="InterPro" id="IPR011990">
    <property type="entry name" value="TPR-like_helical_dom_sf"/>
</dbReference>
<evidence type="ECO:0000256" key="3">
    <source>
        <dbReference type="RuleBase" id="RU004003"/>
    </source>
</evidence>
<dbReference type="InterPro" id="IPR004846">
    <property type="entry name" value="T2SS/T3SS_dom"/>
</dbReference>
<keyword evidence="6" id="KW-1185">Reference proteome</keyword>
<organism evidence="5 6">
    <name type="scientific">Rhodoferax lacus</name>
    <dbReference type="NCBI Taxonomy" id="2184758"/>
    <lineage>
        <taxon>Bacteria</taxon>
        <taxon>Pseudomonadati</taxon>
        <taxon>Pseudomonadota</taxon>
        <taxon>Betaproteobacteria</taxon>
        <taxon>Burkholderiales</taxon>
        <taxon>Comamonadaceae</taxon>
        <taxon>Rhodoferax</taxon>
    </lineage>
</organism>
<dbReference type="InterPro" id="IPR038591">
    <property type="entry name" value="NolW-like_sf"/>
</dbReference>
<dbReference type="SUPFAM" id="SSF48452">
    <property type="entry name" value="TPR-like"/>
    <property type="match status" value="1"/>
</dbReference>
<dbReference type="InterPro" id="IPR001775">
    <property type="entry name" value="GspD/PilQ"/>
</dbReference>
<comment type="subcellular location">
    <subcellularLocation>
        <location evidence="1">Membrane</location>
    </subcellularLocation>
</comment>
<evidence type="ECO:0000313" key="5">
    <source>
        <dbReference type="EMBL" id="RFO98330.1"/>
    </source>
</evidence>
<gene>
    <name evidence="5" type="ORF">DIC66_00025</name>
</gene>
<evidence type="ECO:0000256" key="1">
    <source>
        <dbReference type="ARBA" id="ARBA00004370"/>
    </source>
</evidence>
<dbReference type="InterPro" id="IPR050810">
    <property type="entry name" value="Bact_Secretion_Sys_Channel"/>
</dbReference>
<dbReference type="GO" id="GO:0009306">
    <property type="term" value="P:protein secretion"/>
    <property type="evidence" value="ECO:0007669"/>
    <property type="project" value="InterPro"/>
</dbReference>
<accession>A0A3E1RI97</accession>
<dbReference type="GO" id="GO:0016020">
    <property type="term" value="C:membrane"/>
    <property type="evidence" value="ECO:0007669"/>
    <property type="project" value="UniProtKB-SubCell"/>
</dbReference>
<dbReference type="Gene3D" id="3.30.1370.120">
    <property type="match status" value="1"/>
</dbReference>
<evidence type="ECO:0000256" key="2">
    <source>
        <dbReference type="ARBA" id="ARBA00023136"/>
    </source>
</evidence>
<dbReference type="Pfam" id="PF00263">
    <property type="entry name" value="Secretin"/>
    <property type="match status" value="1"/>
</dbReference>
<dbReference type="PANTHER" id="PTHR30332">
    <property type="entry name" value="PROBABLE GENERAL SECRETION PATHWAY PROTEIN D"/>
    <property type="match status" value="1"/>
</dbReference>
<evidence type="ECO:0000259" key="4">
    <source>
        <dbReference type="Pfam" id="PF00263"/>
    </source>
</evidence>
<dbReference type="Gene3D" id="1.25.40.10">
    <property type="entry name" value="Tetratricopeptide repeat domain"/>
    <property type="match status" value="1"/>
</dbReference>
<dbReference type="AlphaFoldDB" id="A0A3E1RI97"/>
<dbReference type="Proteomes" id="UP000260665">
    <property type="component" value="Unassembled WGS sequence"/>
</dbReference>
<reference evidence="5 6" key="1">
    <citation type="submission" date="2018-05" db="EMBL/GenBank/DDBJ databases">
        <title>Rhodoferax soyangensis sp.nov., isolated from an oligotrophic freshwater lake.</title>
        <authorList>
            <person name="Park M."/>
        </authorList>
    </citation>
    <scope>NUCLEOTIDE SEQUENCE [LARGE SCALE GENOMIC DNA]</scope>
    <source>
        <strain evidence="5 6">IMCC26218</strain>
    </source>
</reference>
<sequence length="739" mass="79504">MLVTILLWGCAEQRLRDDATANMRDGNFEGAIQSLKDGLAQYPESATLRAGLSSAKSEAMGRLVSEATQLRTSGKFDQADKVLERALAMDADNLRLLDLRGDLNLARKQRNGLEEVNALLAQGKKEPALRRLDGLLQATPKQPDLLALQRRLQQDLRFEAGSTQGLGETRPITLDFKNAPLSAVLDAITRGSGVNFVLDKDVRLDNRATVYLRNARVGDAIDLVTGANQLARNIVDPQTVFIYPNTPDKKREHQEQVVRVFYLSSSQAQTTAALLRSMLHVKDPFVDERANMVAIREAPEVVALAERLVALYDLGEPEVMLELEVMEVSSTILNNLGLDFPNSFTFNPLAEVGAAGLTVNSLGTLNGDRIGVSLPNLVLNLRREVGDTNILANPRIRAKNKEKARILIGDKIPIITSTSSASGFVSQSVNYQDVGLKLDVEPVISPDDDVTIKLALEVSTLGNPVSTSTGTVAYQIGTRNANTVLRLRDGETQLLAGLVNKQDVSNAHRFPGLGDLPIAGRLFSSQRDDKSRTELVLAVTPRILRSAPRPDIAQAQMWVGSELYTRLLLPPEQRNPVGANPPVAVQAPAKAVAPAVVAASAPEGPVMASWKAPEVVKVGEDFKVSLVLDSGGLLRGAPLEIGFSSAEVEVLEVLEGDFFRQGEGVTSFSQAVNPATGRIGVGILRSDSSGAMGRASVVELRLRARSAGPVQLQVTSLQPIGMGTPVTVGTLPVLKMQVQ</sequence>
<dbReference type="GO" id="GO:0015627">
    <property type="term" value="C:type II protein secretion system complex"/>
    <property type="evidence" value="ECO:0007669"/>
    <property type="project" value="TreeGrafter"/>
</dbReference>
<dbReference type="EMBL" id="QFZK01000001">
    <property type="protein sequence ID" value="RFO98330.1"/>
    <property type="molecule type" value="Genomic_DNA"/>
</dbReference>
<protein>
    <submittedName>
        <fullName evidence="5">General secretion pathway protein GspD</fullName>
    </submittedName>
</protein>
<comment type="similarity">
    <text evidence="3">Belongs to the bacterial secretin family.</text>
</comment>
<dbReference type="PRINTS" id="PR01032">
    <property type="entry name" value="PHAGEIV"/>
</dbReference>
<feature type="domain" description="Type II/III secretion system secretin-like" evidence="4">
    <location>
        <begin position="385"/>
        <end position="545"/>
    </location>
</feature>
<evidence type="ECO:0000313" key="6">
    <source>
        <dbReference type="Proteomes" id="UP000260665"/>
    </source>
</evidence>
<keyword evidence="2" id="KW-0472">Membrane</keyword>
<proteinExistence type="inferred from homology"/>
<dbReference type="PRINTS" id="PR00811">
    <property type="entry name" value="BCTERIALGSPD"/>
</dbReference>
<name>A0A3E1RI97_9BURK</name>
<dbReference type="PANTHER" id="PTHR30332:SF17">
    <property type="entry name" value="TYPE IV PILIATION SYSTEM PROTEIN DR_0774-RELATED"/>
    <property type="match status" value="1"/>
</dbReference>
<comment type="caution">
    <text evidence="5">The sequence shown here is derived from an EMBL/GenBank/DDBJ whole genome shotgun (WGS) entry which is preliminary data.</text>
</comment>